<sequence>MSRKIEAPTVEHRNDADIYSHPAFAQIGASRVSGGTMLYGSDFQHNQYIAIRICPSKLHRRLNQDSAMGESHDYIEVNLSEAQWAEFVSSLNVGSGVQCTLDSFNGEMIPALPRPSSRRDQFSEELKQKIEKSLFHMDALLEEIDGMKISEKQKEVLRSHLRMSRQELLSNMPFVLKCFAEHMEATVHKARVEINAYGTHILMRTGLAALDNPGAASAVIGYEGPASGDGGDIDDGNDVVG</sequence>
<name>V5YNW7_9BURK</name>
<reference evidence="1" key="2">
    <citation type="submission" date="2024-06" db="EMBL/GenBank/DDBJ databases">
        <authorList>
            <person name="Sakai Y."/>
            <person name="Fujii T."/>
        </authorList>
    </citation>
    <scope>NUCLEOTIDE SEQUENCE</scope>
    <source>
        <strain evidence="1">M701</strain>
        <plasmid evidence="1">pM7012</plasmid>
    </source>
</reference>
<dbReference type="RefSeq" id="WP_023842536.1">
    <property type="nucleotide sequence ID" value="NC_022995.1"/>
</dbReference>
<proteinExistence type="predicted"/>
<reference evidence="1" key="1">
    <citation type="journal article" date="2014" name="Microbiology">
        <title>A 2,4-dichlorophenoxyacetic acid degradation plasmid pM7012 discloses distribution of an unclassified megaplasmid group across bacterial species.</title>
        <authorList>
            <person name="Sakai Y."/>
            <person name="Ogawa N."/>
            <person name="Shimomura Y."/>
            <person name="Fujii T."/>
        </authorList>
    </citation>
    <scope>NUCLEOTIDE SEQUENCE</scope>
    <source>
        <strain evidence="1">M701</strain>
    </source>
</reference>
<dbReference type="EMBL" id="AB853026">
    <property type="protein sequence ID" value="BAO18993.1"/>
    <property type="molecule type" value="Genomic_DNA"/>
</dbReference>
<dbReference type="AlphaFoldDB" id="V5YNW7"/>
<geneLocation type="plasmid" evidence="1">
    <name>pM7012</name>
</geneLocation>
<organism evidence="1">
    <name type="scientific">Burkholderia sp. M701</name>
    <dbReference type="NCBI Taxonomy" id="326454"/>
    <lineage>
        <taxon>Bacteria</taxon>
        <taxon>Pseudomonadati</taxon>
        <taxon>Pseudomonadota</taxon>
        <taxon>Betaproteobacteria</taxon>
        <taxon>Burkholderiales</taxon>
        <taxon>Burkholderiaceae</taxon>
        <taxon>Burkholderia</taxon>
    </lineage>
</organism>
<accession>V5YNW7</accession>
<protein>
    <submittedName>
        <fullName evidence="1">Uncharacterized protein</fullName>
    </submittedName>
</protein>
<keyword evidence="1" id="KW-0614">Plasmid</keyword>
<evidence type="ECO:0000313" key="1">
    <source>
        <dbReference type="EMBL" id="BAO18993.1"/>
    </source>
</evidence>